<name>A0AAD6RPG3_9ROSI</name>
<evidence type="ECO:0000313" key="2">
    <source>
        <dbReference type="Proteomes" id="UP001164929"/>
    </source>
</evidence>
<gene>
    <name evidence="1" type="ORF">NC653_002405</name>
</gene>
<dbReference type="AlphaFoldDB" id="A0AAD6RPG3"/>
<organism evidence="1 2">
    <name type="scientific">Populus alba x Populus x berolinensis</name>
    <dbReference type="NCBI Taxonomy" id="444605"/>
    <lineage>
        <taxon>Eukaryota</taxon>
        <taxon>Viridiplantae</taxon>
        <taxon>Streptophyta</taxon>
        <taxon>Embryophyta</taxon>
        <taxon>Tracheophyta</taxon>
        <taxon>Spermatophyta</taxon>
        <taxon>Magnoliopsida</taxon>
        <taxon>eudicotyledons</taxon>
        <taxon>Gunneridae</taxon>
        <taxon>Pentapetalae</taxon>
        <taxon>rosids</taxon>
        <taxon>fabids</taxon>
        <taxon>Malpighiales</taxon>
        <taxon>Salicaceae</taxon>
        <taxon>Saliceae</taxon>
        <taxon>Populus</taxon>
    </lineage>
</organism>
<dbReference type="EMBL" id="JAQIZT010000001">
    <property type="protein sequence ID" value="KAJ7012341.1"/>
    <property type="molecule type" value="Genomic_DNA"/>
</dbReference>
<accession>A0AAD6RPG3</accession>
<comment type="caution">
    <text evidence="1">The sequence shown here is derived from an EMBL/GenBank/DDBJ whole genome shotgun (WGS) entry which is preliminary data.</text>
</comment>
<evidence type="ECO:0000313" key="1">
    <source>
        <dbReference type="EMBL" id="KAJ7012341.1"/>
    </source>
</evidence>
<dbReference type="Proteomes" id="UP001164929">
    <property type="component" value="Chromosome 1"/>
</dbReference>
<protein>
    <submittedName>
        <fullName evidence="1">Uncharacterized protein</fullName>
    </submittedName>
</protein>
<sequence>MPILNSLMKLKLEKYNNCQQPSLLGHLPYLKILETEEMNGVNHTGSEFYSGGESNGDTTIPVVVFQAL</sequence>
<reference evidence="1 2" key="1">
    <citation type="journal article" date="2023" name="Mol. Ecol. Resour.">
        <title>Chromosome-level genome assembly of a triploid poplar Populus alba 'Berolinensis'.</title>
        <authorList>
            <person name="Chen S."/>
            <person name="Yu Y."/>
            <person name="Wang X."/>
            <person name="Wang S."/>
            <person name="Zhang T."/>
            <person name="Zhou Y."/>
            <person name="He R."/>
            <person name="Meng N."/>
            <person name="Wang Y."/>
            <person name="Liu W."/>
            <person name="Liu Z."/>
            <person name="Liu J."/>
            <person name="Guo Q."/>
            <person name="Huang H."/>
            <person name="Sederoff R.R."/>
            <person name="Wang G."/>
            <person name="Qu G."/>
            <person name="Chen S."/>
        </authorList>
    </citation>
    <scope>NUCLEOTIDE SEQUENCE [LARGE SCALE GENOMIC DNA]</scope>
    <source>
        <strain evidence="1">SC-2020</strain>
    </source>
</reference>
<keyword evidence="2" id="KW-1185">Reference proteome</keyword>
<proteinExistence type="predicted"/>